<keyword evidence="1" id="KW-0812">Transmembrane</keyword>
<reference evidence="2 5" key="3">
    <citation type="journal article" date="2019" name="Nat. Med.">
        <title>A library of human gut bacterial isolates paired with longitudinal multiomics data enables mechanistic microbiome research.</title>
        <authorList>
            <person name="Poyet M."/>
            <person name="Groussin M."/>
            <person name="Gibbons S.M."/>
            <person name="Avila-Pacheco J."/>
            <person name="Jiang X."/>
            <person name="Kearney S.M."/>
            <person name="Perrotta A.R."/>
            <person name="Berdy B."/>
            <person name="Zhao S."/>
            <person name="Lieberman T.D."/>
            <person name="Swanson P.K."/>
            <person name="Smith M."/>
            <person name="Roesemann S."/>
            <person name="Alexander J.E."/>
            <person name="Rich S.A."/>
            <person name="Livny J."/>
            <person name="Vlamakis H."/>
            <person name="Clish C."/>
            <person name="Bullock K."/>
            <person name="Deik A."/>
            <person name="Scott J."/>
            <person name="Pierce K.A."/>
            <person name="Xavier R.J."/>
            <person name="Alm E.J."/>
        </authorList>
    </citation>
    <scope>NUCLEOTIDE SEQUENCE [LARGE SCALE GENOMIC DNA]</scope>
    <source>
        <strain evidence="2 5">BIOML-A266</strain>
    </source>
</reference>
<keyword evidence="1" id="KW-0472">Membrane</keyword>
<dbReference type="OrthoDB" id="1000815at2"/>
<reference evidence="3" key="2">
    <citation type="journal article" date="2018" name="BMC Genomics">
        <title>Whole genome sequencing and function prediction of 133 gut anaerobes isolated from chicken caecum in pure cultures.</title>
        <authorList>
            <person name="Medvecky M."/>
            <person name="Cejkova D."/>
            <person name="Polansky O."/>
            <person name="Karasova D."/>
            <person name="Kubasova T."/>
            <person name="Cizek A."/>
            <person name="Rychlik I."/>
        </authorList>
    </citation>
    <scope>NUCLEOTIDE SEQUENCE</scope>
    <source>
        <strain evidence="3">An90</strain>
    </source>
</reference>
<evidence type="ECO:0008006" key="6">
    <source>
        <dbReference type="Google" id="ProtNLM"/>
    </source>
</evidence>
<keyword evidence="1" id="KW-1133">Transmembrane helix</keyword>
<reference evidence="4" key="1">
    <citation type="submission" date="2017-04" db="EMBL/GenBank/DDBJ databases">
        <title>Function of individual gut microbiota members based on whole genome sequencing of pure cultures obtained from chicken caecum.</title>
        <authorList>
            <person name="Medvecky M."/>
            <person name="Cejkova D."/>
            <person name="Polansky O."/>
            <person name="Karasova D."/>
            <person name="Kubasova T."/>
            <person name="Cizek A."/>
            <person name="Rychlik I."/>
        </authorList>
    </citation>
    <scope>NUCLEOTIDE SEQUENCE [LARGE SCALE GENOMIC DNA]</scope>
    <source>
        <strain evidence="4">An90</strain>
    </source>
</reference>
<evidence type="ECO:0000313" key="3">
    <source>
        <dbReference type="EMBL" id="OUN03778.1"/>
    </source>
</evidence>
<protein>
    <recommendedName>
        <fullName evidence="6">Chemotaxis methyl-accepting receptor HlyB-like 4HB MCP domain-containing protein</fullName>
    </recommendedName>
</protein>
<dbReference type="EMBL" id="NFHB01000003">
    <property type="protein sequence ID" value="OUN03778.1"/>
    <property type="molecule type" value="Genomic_DNA"/>
</dbReference>
<evidence type="ECO:0000313" key="4">
    <source>
        <dbReference type="Proteomes" id="UP000195772"/>
    </source>
</evidence>
<dbReference type="Proteomes" id="UP000195772">
    <property type="component" value="Unassembled WGS sequence"/>
</dbReference>
<sequence length="261" mass="29237">MTGLRKRVTVGFLSIVCLLFFSGMVSFVELSHLSRDTGEILKANMRNIELAKEMLDAAHEQNVALIRLSVFGDRSCDSLCRRSLERLENTLLVAQDEALEKSFLDSLAFATTELRLLTDNYLAFGTAAPELSGPVSPDSVGVKWYNDEYVALYGRLTSAIKNYMTSTQSSLAPRAEQMKKNAYRAVTPVLISLAVMIAIVLMLYYFMSVYCVNPILRMNKGLGDYLSFRVPFVVKADCKDEMLELKEKIETLITISKQPKA</sequence>
<organism evidence="3 4">
    <name type="scientific">Alistipes onderdonkii</name>
    <dbReference type="NCBI Taxonomy" id="328813"/>
    <lineage>
        <taxon>Bacteria</taxon>
        <taxon>Pseudomonadati</taxon>
        <taxon>Bacteroidota</taxon>
        <taxon>Bacteroidia</taxon>
        <taxon>Bacteroidales</taxon>
        <taxon>Rikenellaceae</taxon>
        <taxon>Alistipes</taxon>
    </lineage>
</organism>
<dbReference type="Proteomes" id="UP000322940">
    <property type="component" value="Unassembled WGS sequence"/>
</dbReference>
<dbReference type="AlphaFoldDB" id="A0A1Y3QZP2"/>
<feature type="transmembrane region" description="Helical" evidence="1">
    <location>
        <begin position="189"/>
        <end position="212"/>
    </location>
</feature>
<evidence type="ECO:0000313" key="5">
    <source>
        <dbReference type="Proteomes" id="UP000322940"/>
    </source>
</evidence>
<accession>A0A1Y3QZP2</accession>
<evidence type="ECO:0000313" key="2">
    <source>
        <dbReference type="EMBL" id="KAA2376501.1"/>
    </source>
</evidence>
<dbReference type="EMBL" id="VVXH01000015">
    <property type="protein sequence ID" value="KAA2376501.1"/>
    <property type="molecule type" value="Genomic_DNA"/>
</dbReference>
<gene>
    <name evidence="3" type="ORF">B5G41_04740</name>
    <name evidence="2" type="ORF">F2Y10_12875</name>
</gene>
<comment type="caution">
    <text evidence="3">The sequence shown here is derived from an EMBL/GenBank/DDBJ whole genome shotgun (WGS) entry which is preliminary data.</text>
</comment>
<name>A0A1Y3QZP2_9BACT</name>
<dbReference type="RefSeq" id="WP_018695851.1">
    <property type="nucleotide sequence ID" value="NZ_AP025562.1"/>
</dbReference>
<proteinExistence type="predicted"/>
<evidence type="ECO:0000256" key="1">
    <source>
        <dbReference type="SAM" id="Phobius"/>
    </source>
</evidence>
<dbReference type="eggNOG" id="ENOG5030J5B">
    <property type="taxonomic scope" value="Bacteria"/>
</dbReference>